<dbReference type="Proteomes" id="UP000217199">
    <property type="component" value="Unassembled WGS sequence"/>
</dbReference>
<dbReference type="STRING" id="2282107.A0A286USR4"/>
<keyword evidence="3" id="KW-0732">Signal</keyword>
<comment type="caution">
    <text evidence="4">The sequence shown here is derived from an EMBL/GenBank/DDBJ whole genome shotgun (WGS) entry which is preliminary data.</text>
</comment>
<dbReference type="InParanoid" id="A0A286USR4"/>
<dbReference type="CDD" id="cd08577">
    <property type="entry name" value="PI-PLCc_GDPD_SF_unchar3"/>
    <property type="match status" value="1"/>
</dbReference>
<comment type="similarity">
    <text evidence="1">Belongs to the AIM6 family.</text>
</comment>
<evidence type="ECO:0000256" key="3">
    <source>
        <dbReference type="SAM" id="SignalP"/>
    </source>
</evidence>
<feature type="chain" id="PRO_5013547778" description="Altered inheritance of mitochondria protein 6" evidence="3">
    <location>
        <begin position="24"/>
        <end position="315"/>
    </location>
</feature>
<evidence type="ECO:0000313" key="5">
    <source>
        <dbReference type="Proteomes" id="UP000217199"/>
    </source>
</evidence>
<dbReference type="AlphaFoldDB" id="A0A286USR4"/>
<accession>A0A286USR4</accession>
<reference evidence="4 5" key="1">
    <citation type="journal article" date="2017" name="Mol. Ecol.">
        <title>Comparative and population genomic landscape of Phellinus noxius: A hypervariable fungus causing root rot in trees.</title>
        <authorList>
            <person name="Chung C.L."/>
            <person name="Lee T.J."/>
            <person name="Akiba M."/>
            <person name="Lee H.H."/>
            <person name="Kuo T.H."/>
            <person name="Liu D."/>
            <person name="Ke H.M."/>
            <person name="Yokoi T."/>
            <person name="Roa M.B."/>
            <person name="Lu M.J."/>
            <person name="Chang Y.Y."/>
            <person name="Ann P.J."/>
            <person name="Tsai J.N."/>
            <person name="Chen C.Y."/>
            <person name="Tzean S.S."/>
            <person name="Ota Y."/>
            <person name="Hattori T."/>
            <person name="Sahashi N."/>
            <person name="Liou R.F."/>
            <person name="Kikuchi T."/>
            <person name="Tsai I.J."/>
        </authorList>
    </citation>
    <scope>NUCLEOTIDE SEQUENCE [LARGE SCALE GENOMIC DNA]</scope>
    <source>
        <strain evidence="4 5">FFPRI411160</strain>
    </source>
</reference>
<sequence>MRPSRVATFNFLVALLFSSDSSSFGKPGVDSQIAFLEDSNSSLLRYPTQFTQNIVPKPIHSHNDYWRDVPLLTALSFGAASVEADVWLINGTLFVGHELGALTESRTFDSLYVEPLVKIIEGQNPRNQFTLNQPNTNGVFDMAGDVPLQLLVDVKTDGVSALPVILSALEPLRQRGFLSTFDNGTFNLGPLVVVGTGGSPLDLIKNLSPRDFFYDAPLDQLGNSTLNTTWDISLSPIASCDYSEVVDWNGTTNISDSQRSTILNLVQNAHARGIRARFYDTPGWPISTRDNVWRELLDDGADWLNADDLEAASKF</sequence>
<evidence type="ECO:0000256" key="2">
    <source>
        <dbReference type="ARBA" id="ARBA00014286"/>
    </source>
</evidence>
<gene>
    <name evidence="4" type="ORF">PNOK_0251900</name>
</gene>
<dbReference type="PANTHER" id="PTHR31571:SF1">
    <property type="entry name" value="ALTERED INHERITANCE OF MITOCHONDRIA PROTEIN 6"/>
    <property type="match status" value="1"/>
</dbReference>
<dbReference type="InterPro" id="IPR017946">
    <property type="entry name" value="PLC-like_Pdiesterase_TIM-brl"/>
</dbReference>
<feature type="signal peptide" evidence="3">
    <location>
        <begin position="1"/>
        <end position="23"/>
    </location>
</feature>
<dbReference type="OrthoDB" id="4153866at2759"/>
<dbReference type="GO" id="GO:0006629">
    <property type="term" value="P:lipid metabolic process"/>
    <property type="evidence" value="ECO:0007669"/>
    <property type="project" value="InterPro"/>
</dbReference>
<proteinExistence type="inferred from homology"/>
<dbReference type="PANTHER" id="PTHR31571">
    <property type="entry name" value="ALTERED INHERITANCE OF MITOCHONDRIA PROTEIN 6"/>
    <property type="match status" value="1"/>
</dbReference>
<dbReference type="SUPFAM" id="SSF51695">
    <property type="entry name" value="PLC-like phosphodiesterases"/>
    <property type="match status" value="1"/>
</dbReference>
<dbReference type="GO" id="GO:0008081">
    <property type="term" value="F:phosphoric diester hydrolase activity"/>
    <property type="evidence" value="ECO:0007669"/>
    <property type="project" value="InterPro"/>
</dbReference>
<name>A0A286USR4_9AGAM</name>
<dbReference type="EMBL" id="NBII01000002">
    <property type="protein sequence ID" value="PAV22562.1"/>
    <property type="molecule type" value="Genomic_DNA"/>
</dbReference>
<dbReference type="InterPro" id="IPR051236">
    <property type="entry name" value="HAT_RTT109-like"/>
</dbReference>
<evidence type="ECO:0000256" key="1">
    <source>
        <dbReference type="ARBA" id="ARBA00008858"/>
    </source>
</evidence>
<protein>
    <recommendedName>
        <fullName evidence="2">Altered inheritance of mitochondria protein 6</fullName>
    </recommendedName>
</protein>
<evidence type="ECO:0000313" key="4">
    <source>
        <dbReference type="EMBL" id="PAV22562.1"/>
    </source>
</evidence>
<keyword evidence="5" id="KW-1185">Reference proteome</keyword>
<organism evidence="4 5">
    <name type="scientific">Pyrrhoderma noxium</name>
    <dbReference type="NCBI Taxonomy" id="2282107"/>
    <lineage>
        <taxon>Eukaryota</taxon>
        <taxon>Fungi</taxon>
        <taxon>Dikarya</taxon>
        <taxon>Basidiomycota</taxon>
        <taxon>Agaricomycotina</taxon>
        <taxon>Agaricomycetes</taxon>
        <taxon>Hymenochaetales</taxon>
        <taxon>Hymenochaetaceae</taxon>
        <taxon>Pyrrhoderma</taxon>
    </lineage>
</organism>
<dbReference type="InterPro" id="IPR039559">
    <property type="entry name" value="AIM6_PI-PLC-like_dom"/>
</dbReference>